<accession>A0A3P3WFT1</accession>
<keyword evidence="5 9" id="KW-0472">Membrane</keyword>
<dbReference type="GO" id="GO:0046872">
    <property type="term" value="F:metal ion binding"/>
    <property type="evidence" value="ECO:0007669"/>
    <property type="project" value="UniProtKB-KW"/>
</dbReference>
<feature type="binding site" evidence="8">
    <location>
        <position position="265"/>
    </location>
    <ligand>
        <name>Mn(2+)</name>
        <dbReference type="ChEBI" id="CHEBI:29035"/>
    </ligand>
</feature>
<evidence type="ECO:0000256" key="7">
    <source>
        <dbReference type="PIRSR" id="PIRSR005091-2"/>
    </source>
</evidence>
<feature type="binding site" evidence="7">
    <location>
        <position position="416"/>
    </location>
    <ligand>
        <name>substrate</name>
    </ligand>
</feature>
<dbReference type="RefSeq" id="WP_125016246.1">
    <property type="nucleotide sequence ID" value="NZ_RQVQ01000001.1"/>
</dbReference>
<dbReference type="Proteomes" id="UP000275719">
    <property type="component" value="Unassembled WGS sequence"/>
</dbReference>
<dbReference type="InterPro" id="IPR050448">
    <property type="entry name" value="OpgB/LTA_synthase_biosynth"/>
</dbReference>
<feature type="transmembrane region" description="Helical" evidence="9">
    <location>
        <begin position="12"/>
        <end position="32"/>
    </location>
</feature>
<feature type="binding site" evidence="8">
    <location>
        <position position="471"/>
    </location>
    <ligand>
        <name>Mn(2+)</name>
        <dbReference type="ChEBI" id="CHEBI:29035"/>
    </ligand>
</feature>
<dbReference type="InterPro" id="IPR012160">
    <property type="entry name" value="LtaS-like"/>
</dbReference>
<evidence type="ECO:0000256" key="8">
    <source>
        <dbReference type="PIRSR" id="PIRSR005091-3"/>
    </source>
</evidence>
<reference evidence="11 12" key="1">
    <citation type="submission" date="2018-11" db="EMBL/GenBank/DDBJ databases">
        <title>Flavobacterium sp. nov., YIM 102701-2 draft genome.</title>
        <authorList>
            <person name="Li G."/>
            <person name="Jiang Y."/>
        </authorList>
    </citation>
    <scope>NUCLEOTIDE SEQUENCE [LARGE SCALE GENOMIC DNA]</scope>
    <source>
        <strain evidence="11 12">YIM 102701-2</strain>
    </source>
</reference>
<keyword evidence="12" id="KW-1185">Reference proteome</keyword>
<dbReference type="CDD" id="cd16015">
    <property type="entry name" value="LTA_synthase"/>
    <property type="match status" value="1"/>
</dbReference>
<evidence type="ECO:0000256" key="5">
    <source>
        <dbReference type="ARBA" id="ARBA00023136"/>
    </source>
</evidence>
<keyword evidence="7" id="KW-0464">Manganese</keyword>
<organism evidence="11 12">
    <name type="scientific">Paenimyroides tangerinum</name>
    <dbReference type="NCBI Taxonomy" id="2488728"/>
    <lineage>
        <taxon>Bacteria</taxon>
        <taxon>Pseudomonadati</taxon>
        <taxon>Bacteroidota</taxon>
        <taxon>Flavobacteriia</taxon>
        <taxon>Flavobacteriales</taxon>
        <taxon>Flavobacteriaceae</taxon>
        <taxon>Paenimyroides</taxon>
    </lineage>
</organism>
<protein>
    <submittedName>
        <fullName evidence="11">Alkaline phosphatase family protein</fullName>
    </submittedName>
</protein>
<keyword evidence="3 9" id="KW-0812">Transmembrane</keyword>
<dbReference type="InterPro" id="IPR017850">
    <property type="entry name" value="Alkaline_phosphatase_core_sf"/>
</dbReference>
<feature type="binding site" evidence="8">
    <location>
        <position position="470"/>
    </location>
    <ligand>
        <name>Mn(2+)</name>
        <dbReference type="ChEBI" id="CHEBI:29035"/>
    </ligand>
</feature>
<evidence type="ECO:0000256" key="9">
    <source>
        <dbReference type="SAM" id="Phobius"/>
    </source>
</evidence>
<feature type="active site" evidence="6">
    <location>
        <position position="300"/>
    </location>
</feature>
<dbReference type="InterPro" id="IPR000917">
    <property type="entry name" value="Sulfatase_N"/>
</dbReference>
<comment type="caution">
    <text evidence="11">The sequence shown here is derived from an EMBL/GenBank/DDBJ whole genome shotgun (WGS) entry which is preliminary data.</text>
</comment>
<gene>
    <name evidence="11" type="ORF">EG240_00310</name>
</gene>
<feature type="transmembrane region" description="Helical" evidence="9">
    <location>
        <begin position="169"/>
        <end position="190"/>
    </location>
</feature>
<dbReference type="SUPFAM" id="SSF53649">
    <property type="entry name" value="Alkaline phosphatase-like"/>
    <property type="match status" value="1"/>
</dbReference>
<feature type="domain" description="Sulfatase N-terminal" evidence="10">
    <location>
        <begin position="257"/>
        <end position="523"/>
    </location>
</feature>
<evidence type="ECO:0000256" key="2">
    <source>
        <dbReference type="ARBA" id="ARBA00022475"/>
    </source>
</evidence>
<dbReference type="PIRSF" id="PIRSF005091">
    <property type="entry name" value="Mmb_sulf_HI1246"/>
    <property type="match status" value="1"/>
</dbReference>
<keyword evidence="2" id="KW-1003">Cell membrane</keyword>
<dbReference type="GO" id="GO:0005886">
    <property type="term" value="C:plasma membrane"/>
    <property type="evidence" value="ECO:0007669"/>
    <property type="project" value="UniProtKB-SubCell"/>
</dbReference>
<comment type="subcellular location">
    <subcellularLocation>
        <location evidence="1">Cell membrane</location>
        <topology evidence="1">Multi-pass membrane protein</topology>
    </subcellularLocation>
</comment>
<sequence>MNKPKNTLTLFLQRFLLLIIIYQLIRIGFYFYNQSFFQEINLKIFLGGLIFDLAILGYINIIFVILHLVPGKFQENKKYQNFLFYSFFIINGIILSTNFIDYEYFRFIGRRSSFSIITAEGMSNEIGGLLISYIKDYWQIPIMMIISLFTFWLCLKKIKYQTVKTFSKIGNYVTLLFVVGLLFIAGRGIGRKPISLVDATNYGPIGSSALVLNTPFSIMKTLSKKENLKEIKYFSEAEAKSIFNPIQTFSYPEFNKKNVVLIILESFGNENIQRGQTPFLDSLIQKSYYFKNAFANGKLSIDAVPSTISSIPGLMNKSIISSNYALNEVNGLPKILKENGYETSFFHGAFNGSQNFDKYANVAGFDTYYGKDEYIGPKSFDGKWGVFDEDFMQFFAKEINNFKQPFFTTLFTVSSHAPFTIPEKYKNKFPKGTTEIHESIAYTDFALKEFFKTAEKMPWYENTIFVITSDHTSSTGEELQYKNNVGKFRIPILFYVPNDESMIAVDEKNFQQIDILPSLMDYLQLNTKIISYGKSYKSKDDYVVNYLDNVYNLEMGDFYLAFDGTKTLGLYNWKTDPLLKENLSDKNPENKQKMERFIKAYIQSFNHRVSKNQLTVK</sequence>
<evidence type="ECO:0000256" key="3">
    <source>
        <dbReference type="ARBA" id="ARBA00022692"/>
    </source>
</evidence>
<proteinExistence type="predicted"/>
<evidence type="ECO:0000256" key="4">
    <source>
        <dbReference type="ARBA" id="ARBA00022989"/>
    </source>
</evidence>
<feature type="transmembrane region" description="Helical" evidence="9">
    <location>
        <begin position="44"/>
        <end position="70"/>
    </location>
</feature>
<evidence type="ECO:0000256" key="1">
    <source>
        <dbReference type="ARBA" id="ARBA00004651"/>
    </source>
</evidence>
<evidence type="ECO:0000256" key="6">
    <source>
        <dbReference type="PIRSR" id="PIRSR005091-1"/>
    </source>
</evidence>
<dbReference type="OrthoDB" id="9777768at2"/>
<evidence type="ECO:0000313" key="11">
    <source>
        <dbReference type="EMBL" id="RRJ93247.1"/>
    </source>
</evidence>
<dbReference type="Pfam" id="PF00884">
    <property type="entry name" value="Sulfatase"/>
    <property type="match status" value="1"/>
</dbReference>
<dbReference type="Gene3D" id="3.40.720.10">
    <property type="entry name" value="Alkaline Phosphatase, subunit A"/>
    <property type="match status" value="1"/>
</dbReference>
<dbReference type="AlphaFoldDB" id="A0A3P3WFT1"/>
<feature type="transmembrane region" description="Helical" evidence="9">
    <location>
        <begin position="137"/>
        <end position="155"/>
    </location>
</feature>
<dbReference type="PANTHER" id="PTHR47371">
    <property type="entry name" value="LIPOTEICHOIC ACID SYNTHASE"/>
    <property type="match status" value="1"/>
</dbReference>
<name>A0A3P3WFT1_9FLAO</name>
<keyword evidence="7" id="KW-0479">Metal-binding</keyword>
<dbReference type="PANTHER" id="PTHR47371:SF3">
    <property type="entry name" value="PHOSPHOGLYCEROL TRANSFERASE I"/>
    <property type="match status" value="1"/>
</dbReference>
<feature type="transmembrane region" description="Helical" evidence="9">
    <location>
        <begin position="82"/>
        <end position="100"/>
    </location>
</feature>
<evidence type="ECO:0000259" key="10">
    <source>
        <dbReference type="Pfam" id="PF00884"/>
    </source>
</evidence>
<evidence type="ECO:0000313" key="12">
    <source>
        <dbReference type="Proteomes" id="UP000275719"/>
    </source>
</evidence>
<keyword evidence="4 9" id="KW-1133">Transmembrane helix</keyword>
<dbReference type="EMBL" id="RQVQ01000001">
    <property type="protein sequence ID" value="RRJ93247.1"/>
    <property type="molecule type" value="Genomic_DNA"/>
</dbReference>